<gene>
    <name evidence="1" type="ORF">HINF_LOCUS36191</name>
    <name evidence="2" type="ORF">HINF_LOCUS43495</name>
</gene>
<evidence type="ECO:0000313" key="1">
    <source>
        <dbReference type="EMBL" id="CAI9948546.1"/>
    </source>
</evidence>
<comment type="caution">
    <text evidence="1">The sequence shown here is derived from an EMBL/GenBank/DDBJ whole genome shotgun (WGS) entry which is preliminary data.</text>
</comment>
<dbReference type="EMBL" id="CAXDID020000181">
    <property type="protein sequence ID" value="CAL6049641.1"/>
    <property type="molecule type" value="Genomic_DNA"/>
</dbReference>
<dbReference type="EMBL" id="CATOUU010000789">
    <property type="protein sequence ID" value="CAI9948546.1"/>
    <property type="molecule type" value="Genomic_DNA"/>
</dbReference>
<proteinExistence type="predicted"/>
<dbReference type="AlphaFoldDB" id="A0AA86Q0W4"/>
<sequence length="362" mass="42550">MGSSPQEVPEIRHHEPRALPLHVFRPFSRLNLFLSFESNRINILNSHFKVIRSHIIDFDFYPGFKSPDYCFNRDAIFSYPLYSPVIINGQIYIQYFNKVCQLINNQLIQQYTIPNLRLDHHSSFYGRLFPFKNALFAHNNCDQLFELQNGEFKLVLNVSGQFFHSCGVVLVFDYNDAISVFNEDFTKTEIINVTGAKFVSYCNEYLIVHNWSGENAWVVRFSDLKVKICKNIQKLRIDLIGEELQLGKSGLQLNEKMAREIFKKDYADVDNVNQEYIDKQYKHDEYKNEMNSIIGFEILLDANKEHFERKSTTFEDIHDITQQFIINKKNVLNLSIQDIAERINIIQTKFIANIQFETVNIQ</sequence>
<evidence type="ECO:0000313" key="2">
    <source>
        <dbReference type="EMBL" id="CAL6049641.1"/>
    </source>
</evidence>
<dbReference type="Proteomes" id="UP001642409">
    <property type="component" value="Unassembled WGS sequence"/>
</dbReference>
<evidence type="ECO:0000313" key="3">
    <source>
        <dbReference type="Proteomes" id="UP001642409"/>
    </source>
</evidence>
<accession>A0AA86Q0W4</accession>
<reference evidence="1" key="1">
    <citation type="submission" date="2023-06" db="EMBL/GenBank/DDBJ databases">
        <authorList>
            <person name="Kurt Z."/>
        </authorList>
    </citation>
    <scope>NUCLEOTIDE SEQUENCE</scope>
</reference>
<protein>
    <submittedName>
        <fullName evidence="1">Uncharacterized protein</fullName>
    </submittedName>
</protein>
<keyword evidence="3" id="KW-1185">Reference proteome</keyword>
<organism evidence="1">
    <name type="scientific">Hexamita inflata</name>
    <dbReference type="NCBI Taxonomy" id="28002"/>
    <lineage>
        <taxon>Eukaryota</taxon>
        <taxon>Metamonada</taxon>
        <taxon>Diplomonadida</taxon>
        <taxon>Hexamitidae</taxon>
        <taxon>Hexamitinae</taxon>
        <taxon>Hexamita</taxon>
    </lineage>
</organism>
<reference evidence="2 3" key="2">
    <citation type="submission" date="2024-07" db="EMBL/GenBank/DDBJ databases">
        <authorList>
            <person name="Akdeniz Z."/>
        </authorList>
    </citation>
    <scope>NUCLEOTIDE SEQUENCE [LARGE SCALE GENOMIC DNA]</scope>
</reference>
<name>A0AA86Q0W4_9EUKA</name>